<dbReference type="Gene3D" id="1.20.1280.50">
    <property type="match status" value="1"/>
</dbReference>
<dbReference type="PROSITE" id="PS50181">
    <property type="entry name" value="FBOX"/>
    <property type="match status" value="1"/>
</dbReference>
<dbReference type="PANTHER" id="PTHR31672:SF2">
    <property type="entry name" value="F-BOX DOMAIN-CONTAINING PROTEIN"/>
    <property type="match status" value="1"/>
</dbReference>
<dbReference type="InterPro" id="IPR001810">
    <property type="entry name" value="F-box_dom"/>
</dbReference>
<feature type="domain" description="F-box" evidence="1">
    <location>
        <begin position="2"/>
        <end position="48"/>
    </location>
</feature>
<comment type="caution">
    <text evidence="2">The sequence shown here is derived from an EMBL/GenBank/DDBJ whole genome shotgun (WGS) entry which is preliminary data.</text>
</comment>
<dbReference type="CDD" id="cd22157">
    <property type="entry name" value="F-box_AtFBW1-like"/>
    <property type="match status" value="1"/>
</dbReference>
<protein>
    <recommendedName>
        <fullName evidence="1">F-box domain-containing protein</fullName>
    </recommendedName>
</protein>
<dbReference type="InterPro" id="IPR036047">
    <property type="entry name" value="F-box-like_dom_sf"/>
</dbReference>
<gene>
    <name evidence="2" type="primary">gb02576</name>
    <name evidence="2" type="ORF">PR202_gb02576</name>
</gene>
<evidence type="ECO:0000313" key="2">
    <source>
        <dbReference type="EMBL" id="GJN15642.1"/>
    </source>
</evidence>
<dbReference type="InterPro" id="IPR050796">
    <property type="entry name" value="SCF_F-box_component"/>
</dbReference>
<sequence>MTATVPSIPDDLIPDILLRLPAAAVVRSRAVCKQWRDLVDDAGFLVEHHRRRPPAPLLCFRRDDPPLADPDHTTTTSPRKFRVRLDAVDLRAGETNKIFSFAAPARKDHWRWGPLRIGYTPGSHYERDRLSATYLVNPARRRWSRTQSGAGCGGVLGFYLHRPSGEFRALCHVAKSYLANDFRILTLPPAREVQRRILGGPHTAQQLMGAVPTESPPALVAGNLHWLRQGDGGILVFDTVAETARLMRPPPPVDGAHVAAQTLLEIDGKLTMTTVTVAGTVNLLTAAELWVLRDYERDDDDSWARQLGPVPLPADEIARLGGGAVAVVSMEGDVVVRCAECMLQCDAMGRVRGRYEMEGRRFVGVPHLFKESLVPHAHVDGREVLTGFEHIQSPPFFLDIYQDDD</sequence>
<organism evidence="2 3">
    <name type="scientific">Eleusine coracana subsp. coracana</name>
    <dbReference type="NCBI Taxonomy" id="191504"/>
    <lineage>
        <taxon>Eukaryota</taxon>
        <taxon>Viridiplantae</taxon>
        <taxon>Streptophyta</taxon>
        <taxon>Embryophyta</taxon>
        <taxon>Tracheophyta</taxon>
        <taxon>Spermatophyta</taxon>
        <taxon>Magnoliopsida</taxon>
        <taxon>Liliopsida</taxon>
        <taxon>Poales</taxon>
        <taxon>Poaceae</taxon>
        <taxon>PACMAD clade</taxon>
        <taxon>Chloridoideae</taxon>
        <taxon>Cynodonteae</taxon>
        <taxon>Eleusininae</taxon>
        <taxon>Eleusine</taxon>
    </lineage>
</organism>
<dbReference type="EMBL" id="BQKI01000072">
    <property type="protein sequence ID" value="GJN15642.1"/>
    <property type="molecule type" value="Genomic_DNA"/>
</dbReference>
<reference evidence="2" key="2">
    <citation type="submission" date="2021-12" db="EMBL/GenBank/DDBJ databases">
        <title>Resequencing data analysis of finger millet.</title>
        <authorList>
            <person name="Hatakeyama M."/>
            <person name="Aluri S."/>
            <person name="Balachadran M.T."/>
            <person name="Sivarajan S.R."/>
            <person name="Poveda L."/>
            <person name="Shimizu-Inatsugi R."/>
            <person name="Schlapbach R."/>
            <person name="Sreeman S.M."/>
            <person name="Shimizu K.K."/>
        </authorList>
    </citation>
    <scope>NUCLEOTIDE SEQUENCE</scope>
</reference>
<accession>A0AAV5DZM6</accession>
<evidence type="ECO:0000259" key="1">
    <source>
        <dbReference type="PROSITE" id="PS50181"/>
    </source>
</evidence>
<reference evidence="2" key="1">
    <citation type="journal article" date="2018" name="DNA Res.">
        <title>Multiple hybrid de novo genome assembly of finger millet, an orphan allotetraploid crop.</title>
        <authorList>
            <person name="Hatakeyama M."/>
            <person name="Aluri S."/>
            <person name="Balachadran M.T."/>
            <person name="Sivarajan S.R."/>
            <person name="Patrignani A."/>
            <person name="Gruter S."/>
            <person name="Poveda L."/>
            <person name="Shimizu-Inatsugi R."/>
            <person name="Baeten J."/>
            <person name="Francoijs K.J."/>
            <person name="Nataraja K.N."/>
            <person name="Reddy Y.A.N."/>
            <person name="Phadnis S."/>
            <person name="Ravikumar R.L."/>
            <person name="Schlapbach R."/>
            <person name="Sreeman S.M."/>
            <person name="Shimizu K.K."/>
        </authorList>
    </citation>
    <scope>NUCLEOTIDE SEQUENCE</scope>
</reference>
<dbReference type="AlphaFoldDB" id="A0AAV5DZM6"/>
<proteinExistence type="predicted"/>
<dbReference type="SMART" id="SM00256">
    <property type="entry name" value="FBOX"/>
    <property type="match status" value="1"/>
</dbReference>
<keyword evidence="3" id="KW-1185">Reference proteome</keyword>
<dbReference type="Pfam" id="PF00646">
    <property type="entry name" value="F-box"/>
    <property type="match status" value="1"/>
</dbReference>
<dbReference type="SUPFAM" id="SSF81383">
    <property type="entry name" value="F-box domain"/>
    <property type="match status" value="1"/>
</dbReference>
<name>A0AAV5DZM6_ELECO</name>
<dbReference type="PANTHER" id="PTHR31672">
    <property type="entry name" value="BNACNNG10540D PROTEIN"/>
    <property type="match status" value="1"/>
</dbReference>
<evidence type="ECO:0000313" key="3">
    <source>
        <dbReference type="Proteomes" id="UP001054889"/>
    </source>
</evidence>
<dbReference type="Proteomes" id="UP001054889">
    <property type="component" value="Unassembled WGS sequence"/>
</dbReference>